<proteinExistence type="predicted"/>
<evidence type="ECO:0000256" key="1">
    <source>
        <dbReference type="SAM" id="MobiDB-lite"/>
    </source>
</evidence>
<evidence type="ECO:0000313" key="3">
    <source>
        <dbReference type="Proteomes" id="UP001139054"/>
    </source>
</evidence>
<name>A0A9X1RAH5_9BRAD</name>
<reference evidence="2" key="1">
    <citation type="submission" date="2022-01" db="EMBL/GenBank/DDBJ databases">
        <title>Genome sequnece data of strain Bradyrhizobium sp. nov.</title>
        <authorList>
            <person name="Zhang J."/>
        </authorList>
    </citation>
    <scope>NUCLEOTIDE SEQUENCE</scope>
    <source>
        <strain evidence="2">WYCCWR 13023</strain>
    </source>
</reference>
<dbReference type="AlphaFoldDB" id="A0A9X1RAH5"/>
<dbReference type="Proteomes" id="UP001139054">
    <property type="component" value="Unassembled WGS sequence"/>
</dbReference>
<dbReference type="RefSeq" id="WP_237890116.1">
    <property type="nucleotide sequence ID" value="NZ_JAKLTY010000004.1"/>
</dbReference>
<feature type="region of interest" description="Disordered" evidence="1">
    <location>
        <begin position="71"/>
        <end position="106"/>
    </location>
</feature>
<dbReference type="EMBL" id="JAKLTY010000004">
    <property type="protein sequence ID" value="MCG2626665.1"/>
    <property type="molecule type" value="Genomic_DNA"/>
</dbReference>
<sequence length="106" mass="11545">MLAAGGELCANAAAEKKIAAENTKARIIISPNAFRFGLIICFPLQPDLLKPCLGLGNRFFEQRFYLTGFGKPERKTEPSGCDAEATLPRSGDPRSTVTLRLHPEPD</sequence>
<comment type="caution">
    <text evidence="2">The sequence shown here is derived from an EMBL/GenBank/DDBJ whole genome shotgun (WGS) entry which is preliminary data.</text>
</comment>
<organism evidence="2 3">
    <name type="scientific">Bradyrhizobium zhengyangense</name>
    <dbReference type="NCBI Taxonomy" id="2911009"/>
    <lineage>
        <taxon>Bacteria</taxon>
        <taxon>Pseudomonadati</taxon>
        <taxon>Pseudomonadota</taxon>
        <taxon>Alphaproteobacteria</taxon>
        <taxon>Hyphomicrobiales</taxon>
        <taxon>Nitrobacteraceae</taxon>
        <taxon>Bradyrhizobium</taxon>
    </lineage>
</organism>
<protein>
    <submittedName>
        <fullName evidence="2">Uncharacterized protein</fullName>
    </submittedName>
</protein>
<accession>A0A9X1RAH5</accession>
<evidence type="ECO:0000313" key="2">
    <source>
        <dbReference type="EMBL" id="MCG2626665.1"/>
    </source>
</evidence>
<gene>
    <name evidence="2" type="ORF">L6654_08525</name>
</gene>